<reference evidence="2 3" key="2">
    <citation type="journal article" date="2023" name="Mol. Biol. Evol.">
        <title>Genomics of Secondarily Temperate Adaptation in the Only Non-Antarctic Icefish.</title>
        <authorList>
            <person name="Rivera-Colon A.G."/>
            <person name="Rayamajhi N."/>
            <person name="Minhas B.F."/>
            <person name="Madrigal G."/>
            <person name="Bilyk K.T."/>
            <person name="Yoon V."/>
            <person name="Hune M."/>
            <person name="Gregory S."/>
            <person name="Cheng C.H.C."/>
            <person name="Catchen J.M."/>
        </authorList>
    </citation>
    <scope>NUCLEOTIDE SEQUENCE [LARGE SCALE GENOMIC DNA]</scope>
    <source>
        <strain evidence="2">JMC-PN-2008</strain>
    </source>
</reference>
<evidence type="ECO:0000313" key="2">
    <source>
        <dbReference type="EMBL" id="KAK5871227.1"/>
    </source>
</evidence>
<sequence>MRLRESQGVKNAALSNNPHFPLTPCLGLQKQDRLPQRTLPFCQPEGSSRQLRNSRRGIRQGLQLGGEFLPSSVLAFLLSVTGIPVFPVWLCCPPRAVF</sequence>
<reference evidence="2 3" key="1">
    <citation type="journal article" date="2023" name="Genes (Basel)">
        <title>Chromosome-Level Genome Assembly and Circadian Gene Repertoire of the Patagonia Blennie Eleginops maclovinus-The Closest Ancestral Proxy of Antarctic Cryonotothenioids.</title>
        <authorList>
            <person name="Cheng C.C."/>
            <person name="Rivera-Colon A.G."/>
            <person name="Minhas B.F."/>
            <person name="Wilson L."/>
            <person name="Rayamajhi N."/>
            <person name="Vargas-Chacoff L."/>
            <person name="Catchen J.M."/>
        </authorList>
    </citation>
    <scope>NUCLEOTIDE SEQUENCE [LARGE SCALE GENOMIC DNA]</scope>
    <source>
        <strain evidence="2">JMC-PN-2008</strain>
    </source>
</reference>
<dbReference type="Proteomes" id="UP001346869">
    <property type="component" value="Unassembled WGS sequence"/>
</dbReference>
<name>A0AAN8AWW0_ELEMC</name>
<keyword evidence="1" id="KW-0812">Transmembrane</keyword>
<keyword evidence="3" id="KW-1185">Reference proteome</keyword>
<dbReference type="EMBL" id="JAUZQC010000005">
    <property type="protein sequence ID" value="KAK5871227.1"/>
    <property type="molecule type" value="Genomic_DNA"/>
</dbReference>
<feature type="transmembrane region" description="Helical" evidence="1">
    <location>
        <begin position="68"/>
        <end position="90"/>
    </location>
</feature>
<proteinExistence type="predicted"/>
<gene>
    <name evidence="2" type="ORF">PBY51_004119</name>
</gene>
<evidence type="ECO:0000256" key="1">
    <source>
        <dbReference type="SAM" id="Phobius"/>
    </source>
</evidence>
<evidence type="ECO:0000313" key="3">
    <source>
        <dbReference type="Proteomes" id="UP001346869"/>
    </source>
</evidence>
<organism evidence="2 3">
    <name type="scientific">Eleginops maclovinus</name>
    <name type="common">Patagonian blennie</name>
    <name type="synonym">Eleginus maclovinus</name>
    <dbReference type="NCBI Taxonomy" id="56733"/>
    <lineage>
        <taxon>Eukaryota</taxon>
        <taxon>Metazoa</taxon>
        <taxon>Chordata</taxon>
        <taxon>Craniata</taxon>
        <taxon>Vertebrata</taxon>
        <taxon>Euteleostomi</taxon>
        <taxon>Actinopterygii</taxon>
        <taxon>Neopterygii</taxon>
        <taxon>Teleostei</taxon>
        <taxon>Neoteleostei</taxon>
        <taxon>Acanthomorphata</taxon>
        <taxon>Eupercaria</taxon>
        <taxon>Perciformes</taxon>
        <taxon>Notothenioidei</taxon>
        <taxon>Eleginopidae</taxon>
        <taxon>Eleginops</taxon>
    </lineage>
</organism>
<accession>A0AAN8AWW0</accession>
<keyword evidence="1" id="KW-1133">Transmembrane helix</keyword>
<dbReference type="AlphaFoldDB" id="A0AAN8AWW0"/>
<protein>
    <submittedName>
        <fullName evidence="2">Uncharacterized protein</fullName>
    </submittedName>
</protein>
<comment type="caution">
    <text evidence="2">The sequence shown here is derived from an EMBL/GenBank/DDBJ whole genome shotgun (WGS) entry which is preliminary data.</text>
</comment>
<keyword evidence="1" id="KW-0472">Membrane</keyword>